<dbReference type="SUPFAM" id="SSF53335">
    <property type="entry name" value="S-adenosyl-L-methionine-dependent methyltransferases"/>
    <property type="match status" value="1"/>
</dbReference>
<proteinExistence type="predicted"/>
<evidence type="ECO:0000313" key="4">
    <source>
        <dbReference type="Proteomes" id="UP000192906"/>
    </source>
</evidence>
<dbReference type="PANTHER" id="PTHR43861">
    <property type="entry name" value="TRANS-ACONITATE 2-METHYLTRANSFERASE-RELATED"/>
    <property type="match status" value="1"/>
</dbReference>
<reference evidence="4" key="1">
    <citation type="submission" date="2017-04" db="EMBL/GenBank/DDBJ databases">
        <authorList>
            <person name="Varghese N."/>
            <person name="Submissions S."/>
        </authorList>
    </citation>
    <scope>NUCLEOTIDE SEQUENCE [LARGE SCALE GENOMIC DNA]</scope>
    <source>
        <strain evidence="4">K3S</strain>
    </source>
</reference>
<dbReference type="InterPro" id="IPR029063">
    <property type="entry name" value="SAM-dependent_MTases_sf"/>
</dbReference>
<dbReference type="CDD" id="cd02440">
    <property type="entry name" value="AdoMet_MTases"/>
    <property type="match status" value="1"/>
</dbReference>
<protein>
    <submittedName>
        <fullName evidence="3">Methyltransferase domain-containing protein</fullName>
    </submittedName>
</protein>
<evidence type="ECO:0000259" key="2">
    <source>
        <dbReference type="Pfam" id="PF13649"/>
    </source>
</evidence>
<dbReference type="Gene3D" id="3.40.50.150">
    <property type="entry name" value="Vaccinia Virus protein VP39"/>
    <property type="match status" value="1"/>
</dbReference>
<dbReference type="Gene3D" id="2.20.25.110">
    <property type="entry name" value="S-adenosyl-L-methionine-dependent methyltransferases"/>
    <property type="match status" value="1"/>
</dbReference>
<dbReference type="RefSeq" id="WP_085102604.1">
    <property type="nucleotide sequence ID" value="NZ_FWZU01000004.1"/>
</dbReference>
<dbReference type="Pfam" id="PF13649">
    <property type="entry name" value="Methyltransf_25"/>
    <property type="match status" value="1"/>
</dbReference>
<evidence type="ECO:0000313" key="3">
    <source>
        <dbReference type="EMBL" id="SMF25171.1"/>
    </source>
</evidence>
<keyword evidence="3" id="KW-0489">Methyltransferase</keyword>
<evidence type="ECO:0000256" key="1">
    <source>
        <dbReference type="ARBA" id="ARBA00022679"/>
    </source>
</evidence>
<dbReference type="Proteomes" id="UP000192906">
    <property type="component" value="Unassembled WGS sequence"/>
</dbReference>
<feature type="domain" description="Methyltransferase" evidence="2">
    <location>
        <begin position="74"/>
        <end position="164"/>
    </location>
</feature>
<accession>A0A1X7E1N7</accession>
<dbReference type="STRING" id="1519643.SAMN06295933_2448"/>
<dbReference type="EMBL" id="FWZU01000004">
    <property type="protein sequence ID" value="SMF25171.1"/>
    <property type="molecule type" value="Genomic_DNA"/>
</dbReference>
<keyword evidence="1 3" id="KW-0808">Transferase</keyword>
<dbReference type="GO" id="GO:0008168">
    <property type="term" value="F:methyltransferase activity"/>
    <property type="evidence" value="ECO:0007669"/>
    <property type="project" value="UniProtKB-KW"/>
</dbReference>
<dbReference type="AlphaFoldDB" id="A0A1X7E1N7"/>
<organism evidence="3 4">
    <name type="scientific">Desulfovibrio gilichinskyi</name>
    <dbReference type="NCBI Taxonomy" id="1519643"/>
    <lineage>
        <taxon>Bacteria</taxon>
        <taxon>Pseudomonadati</taxon>
        <taxon>Thermodesulfobacteriota</taxon>
        <taxon>Desulfovibrionia</taxon>
        <taxon>Desulfovibrionales</taxon>
        <taxon>Desulfovibrionaceae</taxon>
        <taxon>Desulfovibrio</taxon>
    </lineage>
</organism>
<dbReference type="OrthoDB" id="5522265at2"/>
<dbReference type="GO" id="GO:0032259">
    <property type="term" value="P:methylation"/>
    <property type="evidence" value="ECO:0007669"/>
    <property type="project" value="UniProtKB-KW"/>
</dbReference>
<gene>
    <name evidence="3" type="ORF">SAMN06295933_2448</name>
</gene>
<keyword evidence="4" id="KW-1185">Reference proteome</keyword>
<sequence length="279" mass="31374">MINNLIRLVNSPVSSASLWNSAYKIPWNDPVFSARILREHLSQNHQLASRKTGVIDAQVKWISDNFLNCSSMNILDLGCGPGLYSRKLTAGLHQYTGFDFSPASIQYAQHEYAIKGQCEFILGDILEVDFGANYDLAMMIYGEVNVFSPRNCRHILSKAYEALALRGTLLIEVQSFDAIERMAQSPNTWSSAEAGLFTESPHICLTENRWFADETTSFQQFHVITGDGDDHVTYRSTTKAWTEDEFETLLRSAGFVGVRKHTEWPNANSDLILFSATKS</sequence>
<dbReference type="InterPro" id="IPR041698">
    <property type="entry name" value="Methyltransf_25"/>
</dbReference>
<name>A0A1X7E1N7_9BACT</name>